<dbReference type="Gene3D" id="4.10.280.10">
    <property type="entry name" value="Helix-loop-helix DNA-binding domain"/>
    <property type="match status" value="1"/>
</dbReference>
<evidence type="ECO:0000256" key="7">
    <source>
        <dbReference type="ARBA" id="ARBA00057176"/>
    </source>
</evidence>
<feature type="compositionally biased region" description="Low complexity" evidence="12">
    <location>
        <begin position="428"/>
        <end position="447"/>
    </location>
</feature>
<evidence type="ECO:0000256" key="1">
    <source>
        <dbReference type="ARBA" id="ARBA00004123"/>
    </source>
</evidence>
<keyword evidence="6" id="KW-0539">Nucleus</keyword>
<comment type="function">
    <text evidence="7">Binds DNA as a heterodimer with MAX and represses transcription. Binds to the canonical E box sequence 5'-CACGTG-3' and, with higher affinity, to 5'-CACGCG-3'.</text>
</comment>
<evidence type="ECO:0000256" key="5">
    <source>
        <dbReference type="ARBA" id="ARBA00023163"/>
    </source>
</evidence>
<dbReference type="AlphaFoldDB" id="A0AAN9WF97"/>
<evidence type="ECO:0000256" key="11">
    <source>
        <dbReference type="SAM" id="Coils"/>
    </source>
</evidence>
<feature type="compositionally biased region" description="Low complexity" evidence="12">
    <location>
        <begin position="484"/>
        <end position="520"/>
    </location>
</feature>
<sequence>MSLETLLEAARYVELQEARRLQSLAASRGKQQLFGESPPCAACDEADAGSPVRFLAEEDHNHHHHHHHNHHHPHLPHLAAGAVAAPRSAPAPPPPPPAAAAASAQHAAQPPPPPPSQPQPPPPQPPPASPPAPALQSSPPPPPPPAQQQRAAATASAVAPAAPAAPGGAAAGGQALPHGGHAASNGYAATAAAAGAGAGEGDAASAPTPAAHHGPRALPSKDFLKRPAGTREVHNKLEKNRRAHLKECFELLKRQLPQAQDEKKSSNLSILHSALRYIQTLRRKEREFEHEMERLAREKIAAQQRLANLKKELSAQWDHLDFGALLPEAPAGAAGGAGGGGGGEGGSTPLGLVRSRSRASHSTSTASERDDLPSDPEEPLSKVGVVYSSTSSLSSAHTASSPPQPPGAAPAPAPALQQPPPPPPPPAAARSPALPVVTVVTTPSAASPLPPPPPPPTRQLLHQQQASPAASPVSPAPPAPASPPQARVIAASPAAPASIAHTAPTPAVAMSTQQQQQQQQQHHHVLSHVMSAPGLAATLVSTPIQLLTPGIRMVPAEPQPLALTVHHSPAHLPSASAVTSQSGRGGREGTGTEARTTAAISLPTLHLTNKMVAAAGGVALAETARLPGGAELNLLPANGTTAATLRHGSKHQPITLTGGLTLPNGVLSHAGVTLTTKSAPLSLAHAPVTEAGSVLAPTLQSTGTLPTHLTSAGIAHMVAPLGSHAAGQLQGLTPIVTPVTVVSQGNQVAHILTAAPQQISGGKMMTTTPLLKSVGPVPVMNAQYLSAATLVKPVVVVSSPSALPPHSNA</sequence>
<feature type="compositionally biased region" description="Pro residues" evidence="12">
    <location>
        <begin position="474"/>
        <end position="483"/>
    </location>
</feature>
<organism evidence="14 15">
    <name type="scientific">Gryllus longicercus</name>
    <dbReference type="NCBI Taxonomy" id="2509291"/>
    <lineage>
        <taxon>Eukaryota</taxon>
        <taxon>Metazoa</taxon>
        <taxon>Ecdysozoa</taxon>
        <taxon>Arthropoda</taxon>
        <taxon>Hexapoda</taxon>
        <taxon>Insecta</taxon>
        <taxon>Pterygota</taxon>
        <taxon>Neoptera</taxon>
        <taxon>Polyneoptera</taxon>
        <taxon>Orthoptera</taxon>
        <taxon>Ensifera</taxon>
        <taxon>Gryllidea</taxon>
        <taxon>Grylloidea</taxon>
        <taxon>Gryllidae</taxon>
        <taxon>Gryllinae</taxon>
        <taxon>Gryllus</taxon>
    </lineage>
</organism>
<keyword evidence="11" id="KW-0175">Coiled coil</keyword>
<feature type="compositionally biased region" description="Pro residues" evidence="12">
    <location>
        <begin position="89"/>
        <end position="98"/>
    </location>
</feature>
<evidence type="ECO:0000256" key="2">
    <source>
        <dbReference type="ARBA" id="ARBA00022491"/>
    </source>
</evidence>
<comment type="caution">
    <text evidence="14">The sequence shown here is derived from an EMBL/GenBank/DDBJ whole genome shotgun (WGS) entry which is preliminary data.</text>
</comment>
<feature type="region of interest" description="Disordered" evidence="12">
    <location>
        <begin position="84"/>
        <end position="229"/>
    </location>
</feature>
<dbReference type="GO" id="GO:0005634">
    <property type="term" value="C:nucleus"/>
    <property type="evidence" value="ECO:0007669"/>
    <property type="project" value="UniProtKB-SubCell"/>
</dbReference>
<evidence type="ECO:0000313" key="14">
    <source>
        <dbReference type="EMBL" id="KAK7871749.1"/>
    </source>
</evidence>
<keyword evidence="2" id="KW-0678">Repressor</keyword>
<keyword evidence="5" id="KW-0804">Transcription</keyword>
<evidence type="ECO:0000256" key="10">
    <source>
        <dbReference type="ARBA" id="ARBA00083368"/>
    </source>
</evidence>
<dbReference type="PROSITE" id="PS50888">
    <property type="entry name" value="BHLH"/>
    <property type="match status" value="1"/>
</dbReference>
<protein>
    <recommendedName>
        <fullName evidence="9">Max-binding protein MNT</fullName>
    </recommendedName>
    <alternativeName>
        <fullName evidence="10">Myc antagonist MNT</fullName>
    </alternativeName>
</protein>
<evidence type="ECO:0000256" key="4">
    <source>
        <dbReference type="ARBA" id="ARBA00023125"/>
    </source>
</evidence>
<evidence type="ECO:0000256" key="3">
    <source>
        <dbReference type="ARBA" id="ARBA00023015"/>
    </source>
</evidence>
<evidence type="ECO:0000256" key="6">
    <source>
        <dbReference type="ARBA" id="ARBA00023242"/>
    </source>
</evidence>
<dbReference type="GO" id="GO:0000978">
    <property type="term" value="F:RNA polymerase II cis-regulatory region sequence-specific DNA binding"/>
    <property type="evidence" value="ECO:0007669"/>
    <property type="project" value="TreeGrafter"/>
</dbReference>
<comment type="subunit">
    <text evidence="8">Efficient DNA binding requires dimerization with another bHLH protein. Binds DNA as a homodimer or a heterodimer with MAX.</text>
</comment>
<dbReference type="PANTHER" id="PTHR11969">
    <property type="entry name" value="MAX DIMERIZATION, MAD"/>
    <property type="match status" value="1"/>
</dbReference>
<dbReference type="InterPro" id="IPR011598">
    <property type="entry name" value="bHLH_dom"/>
</dbReference>
<keyword evidence="15" id="KW-1185">Reference proteome</keyword>
<feature type="region of interest" description="Disordered" evidence="12">
    <location>
        <begin position="573"/>
        <end position="594"/>
    </location>
</feature>
<keyword evidence="4" id="KW-0238">DNA-binding</keyword>
<dbReference type="EMBL" id="JAZDUA010000034">
    <property type="protein sequence ID" value="KAK7871749.1"/>
    <property type="molecule type" value="Genomic_DNA"/>
</dbReference>
<dbReference type="SMART" id="SM00353">
    <property type="entry name" value="HLH"/>
    <property type="match status" value="1"/>
</dbReference>
<feature type="compositionally biased region" description="Pro residues" evidence="12">
    <location>
        <begin position="448"/>
        <end position="457"/>
    </location>
</feature>
<name>A0AAN9WF97_9ORTH</name>
<dbReference type="GO" id="GO:0046983">
    <property type="term" value="F:protein dimerization activity"/>
    <property type="evidence" value="ECO:0007669"/>
    <property type="project" value="InterPro"/>
</dbReference>
<feature type="compositionally biased region" description="Low complexity" evidence="12">
    <location>
        <begin position="463"/>
        <end position="473"/>
    </location>
</feature>
<dbReference type="Pfam" id="PF00010">
    <property type="entry name" value="HLH"/>
    <property type="match status" value="1"/>
</dbReference>
<dbReference type="SUPFAM" id="SSF47459">
    <property type="entry name" value="HLH, helix-loop-helix DNA-binding domain"/>
    <property type="match status" value="1"/>
</dbReference>
<feature type="compositionally biased region" description="Low complexity" evidence="12">
    <location>
        <begin position="147"/>
        <end position="206"/>
    </location>
</feature>
<dbReference type="InterPro" id="IPR036638">
    <property type="entry name" value="HLH_DNA-bd_sf"/>
</dbReference>
<feature type="compositionally biased region" description="Gly residues" evidence="12">
    <location>
        <begin position="333"/>
        <end position="348"/>
    </location>
</feature>
<dbReference type="FunFam" id="4.10.280.10:FF:000034">
    <property type="entry name" value="MAX network transcriptional repressor"/>
    <property type="match status" value="1"/>
</dbReference>
<evidence type="ECO:0000256" key="12">
    <source>
        <dbReference type="SAM" id="MobiDB-lite"/>
    </source>
</evidence>
<proteinExistence type="predicted"/>
<accession>A0AAN9WF97</accession>
<gene>
    <name evidence="14" type="ORF">R5R35_014018</name>
</gene>
<dbReference type="GO" id="GO:0000981">
    <property type="term" value="F:DNA-binding transcription factor activity, RNA polymerase II-specific"/>
    <property type="evidence" value="ECO:0007669"/>
    <property type="project" value="TreeGrafter"/>
</dbReference>
<dbReference type="CDD" id="cd11402">
    <property type="entry name" value="bHLHzip_Mnt"/>
    <property type="match status" value="1"/>
</dbReference>
<keyword evidence="3" id="KW-0805">Transcription regulation</keyword>
<feature type="compositionally biased region" description="Pro residues" evidence="12">
    <location>
        <begin position="109"/>
        <end position="146"/>
    </location>
</feature>
<feature type="coiled-coil region" evidence="11">
    <location>
        <begin position="278"/>
        <end position="312"/>
    </location>
</feature>
<evidence type="ECO:0000259" key="13">
    <source>
        <dbReference type="PROSITE" id="PS50888"/>
    </source>
</evidence>
<comment type="subcellular location">
    <subcellularLocation>
        <location evidence="1">Nucleus</location>
    </subcellularLocation>
</comment>
<dbReference type="Proteomes" id="UP001378592">
    <property type="component" value="Unassembled WGS sequence"/>
</dbReference>
<reference evidence="14 15" key="1">
    <citation type="submission" date="2024-03" db="EMBL/GenBank/DDBJ databases">
        <title>The genome assembly and annotation of the cricket Gryllus longicercus Weissman &amp; Gray.</title>
        <authorList>
            <person name="Szrajer S."/>
            <person name="Gray D."/>
            <person name="Ylla G."/>
        </authorList>
    </citation>
    <scope>NUCLEOTIDE SEQUENCE [LARGE SCALE GENOMIC DNA]</scope>
    <source>
        <strain evidence="14">DAG 2021-001</strain>
        <tissue evidence="14">Whole body minus gut</tissue>
    </source>
</reference>
<evidence type="ECO:0000256" key="8">
    <source>
        <dbReference type="ARBA" id="ARBA00062701"/>
    </source>
</evidence>
<dbReference type="PANTHER" id="PTHR11969:SF99">
    <property type="entry name" value="MAX-BINDING PROTEIN MNT"/>
    <property type="match status" value="1"/>
</dbReference>
<feature type="compositionally biased region" description="Low complexity" evidence="12">
    <location>
        <begin position="99"/>
        <end position="108"/>
    </location>
</feature>
<feature type="compositionally biased region" description="Low complexity" evidence="12">
    <location>
        <begin position="388"/>
        <end position="401"/>
    </location>
</feature>
<evidence type="ECO:0000313" key="15">
    <source>
        <dbReference type="Proteomes" id="UP001378592"/>
    </source>
</evidence>
<feature type="compositionally biased region" description="Pro residues" evidence="12">
    <location>
        <begin position="402"/>
        <end position="427"/>
    </location>
</feature>
<feature type="region of interest" description="Disordered" evidence="12">
    <location>
        <begin position="333"/>
        <end position="525"/>
    </location>
</feature>
<evidence type="ECO:0000256" key="9">
    <source>
        <dbReference type="ARBA" id="ARBA00070444"/>
    </source>
</evidence>
<feature type="domain" description="BHLH" evidence="13">
    <location>
        <begin position="229"/>
        <end position="281"/>
    </location>
</feature>